<geneLocation type="plasmid" evidence="2 3">
    <name>pNHP190012_2</name>
</geneLocation>
<name>A0ABM7SJ82_9HELI</name>
<keyword evidence="2" id="KW-0614">Plasmid</keyword>
<keyword evidence="3" id="KW-1185">Reference proteome</keyword>
<evidence type="ECO:0000313" key="2">
    <source>
        <dbReference type="EMBL" id="BCZ20037.1"/>
    </source>
</evidence>
<organism evidence="2 3">
    <name type="scientific">Helicobacter gastrofelis</name>
    <dbReference type="NCBI Taxonomy" id="2849642"/>
    <lineage>
        <taxon>Bacteria</taxon>
        <taxon>Pseudomonadati</taxon>
        <taxon>Campylobacterota</taxon>
        <taxon>Epsilonproteobacteria</taxon>
        <taxon>Campylobacterales</taxon>
        <taxon>Helicobacteraceae</taxon>
        <taxon>Helicobacter</taxon>
    </lineage>
</organism>
<dbReference type="Proteomes" id="UP000826146">
    <property type="component" value="Plasmid pNHP190012_2"/>
</dbReference>
<evidence type="ECO:0000313" key="3">
    <source>
        <dbReference type="Proteomes" id="UP000826146"/>
    </source>
</evidence>
<reference evidence="2 3" key="1">
    <citation type="submission" date="2021-07" db="EMBL/GenBank/DDBJ databases">
        <title>Novel Helicobacter sp. Isolated from a cat.</title>
        <authorList>
            <person name="Rimbara E."/>
            <person name="Suzuki M."/>
        </authorList>
    </citation>
    <scope>NUCLEOTIDE SEQUENCE [LARGE SCALE GENOMIC DNA]</scope>
    <source>
        <strain evidence="3">NHP19-012</strain>
        <plasmid evidence="2 3">pNHP190012_2</plasmid>
    </source>
</reference>
<feature type="coiled-coil region" evidence="1">
    <location>
        <begin position="293"/>
        <end position="344"/>
    </location>
</feature>
<proteinExistence type="predicted"/>
<evidence type="ECO:0000256" key="1">
    <source>
        <dbReference type="SAM" id="Coils"/>
    </source>
</evidence>
<dbReference type="EMBL" id="AP024821">
    <property type="protein sequence ID" value="BCZ20037.1"/>
    <property type="molecule type" value="Genomic_DNA"/>
</dbReference>
<sequence length="384" mass="44848">MGNIASINFKPTNAIQLEHNDRTRPPTYLLVNKGLDIECPIKAKEALAKREQLIAQAKEHYKQKFNQPFKATNYLWSAVVNLKDTSTMADLDKISKHFKDHYGFQCYQIAIHRDEGYIDEGTGQTHINHHAHMEFVMLHPDTGKSLMRKISKDGVPFKSERAAFERIQTEVAQILDMERGQYKNNKYDSNHKLIIKGTYRKRIEPRVYAKTMQEKASPLRVEIAQLKEAQEQEHQALNTICQQIAPNPKPQLLSFNECKQIIEAHVKEWIAINKELGDNKLYTPQDYRDLRALKQKGISIADLKANIANLEQQIKDRQQKSQELEQENQDLKQQVQDRQALLDRQAPSSKDRQRLKYYSREKLIDSCIAYDNQRILQQAEWQKR</sequence>
<keyword evidence="1" id="KW-0175">Coiled coil</keyword>
<accession>A0ABM7SJ82</accession>
<gene>
    <name evidence="2" type="ORF">NHP190012_16790</name>
</gene>
<dbReference type="RefSeq" id="WP_221272686.1">
    <property type="nucleotide sequence ID" value="NZ_AP024821.1"/>
</dbReference>
<evidence type="ECO:0008006" key="4">
    <source>
        <dbReference type="Google" id="ProtNLM"/>
    </source>
</evidence>
<protein>
    <recommendedName>
        <fullName evidence="4">Mobilization protein</fullName>
    </recommendedName>
</protein>